<evidence type="ECO:0000256" key="1">
    <source>
        <dbReference type="SAM" id="Phobius"/>
    </source>
</evidence>
<reference evidence="3 4" key="1">
    <citation type="submission" date="2024-02" db="EMBL/GenBank/DDBJ databases">
        <title>Chromosome-scale genome assembly of the rough periwinkle Littorina saxatilis.</title>
        <authorList>
            <person name="De Jode A."/>
            <person name="Faria R."/>
            <person name="Formenti G."/>
            <person name="Sims Y."/>
            <person name="Smith T.P."/>
            <person name="Tracey A."/>
            <person name="Wood J.M.D."/>
            <person name="Zagrodzka Z.B."/>
            <person name="Johannesson K."/>
            <person name="Butlin R.K."/>
            <person name="Leder E.H."/>
        </authorList>
    </citation>
    <scope>NUCLEOTIDE SEQUENCE [LARGE SCALE GENOMIC DNA]</scope>
    <source>
        <strain evidence="3">Snail1</strain>
        <tissue evidence="3">Muscle</tissue>
    </source>
</reference>
<feature type="domain" description="Methyltransferase" evidence="2">
    <location>
        <begin position="93"/>
        <end position="271"/>
    </location>
</feature>
<evidence type="ECO:0000313" key="3">
    <source>
        <dbReference type="EMBL" id="KAK7096208.1"/>
    </source>
</evidence>
<evidence type="ECO:0000313" key="4">
    <source>
        <dbReference type="Proteomes" id="UP001374579"/>
    </source>
</evidence>
<dbReference type="PANTHER" id="PTHR32026">
    <property type="entry name" value="METHYLTRANSFERASE-LIKE PROTEIN 24"/>
    <property type="match status" value="1"/>
</dbReference>
<protein>
    <recommendedName>
        <fullName evidence="2">Methyltransferase domain-containing protein</fullName>
    </recommendedName>
</protein>
<sequence length="338" mass="39342">MRRLQKRQCFYLCSTLSIIFLVVYVFLHTDLAKKKTSSASESMPKMDPEFFGLGLPKSVPKARSRPPPPFIPQLHVKTLPQPKVTWNMTEKEAEENFFKYLENKDVRCNNDVRLGHPHDGGWNVCLSPPFSLLKPCVVMSFGIGRDWQFDDAVGKIYGCRVLAYDPSIAEMSGKRSSLIEFKRIGIGPRNEENTAGWKMKTLGTLIEEEGLAGQPINYVKIDIEYSEWDVLKAIYKEGSLRNVQQIGFEMHTKELFKVSKIDMPTDKRDFVRMYQLLRPLEEKFNFRKFNYRRNPFGDYKSNITGKSRSCCYEMHYVNMNLVNKSHEILHKRDSKLFH</sequence>
<dbReference type="EMBL" id="JBAMIC010000014">
    <property type="protein sequence ID" value="KAK7096208.1"/>
    <property type="molecule type" value="Genomic_DNA"/>
</dbReference>
<keyword evidence="1" id="KW-0812">Transmembrane</keyword>
<comment type="caution">
    <text evidence="3">The sequence shown here is derived from an EMBL/GenBank/DDBJ whole genome shotgun (WGS) entry which is preliminary data.</text>
</comment>
<accession>A0AAN9AZQ7</accession>
<dbReference type="AlphaFoldDB" id="A0AAN9AZQ7"/>
<organism evidence="3 4">
    <name type="scientific">Littorina saxatilis</name>
    <dbReference type="NCBI Taxonomy" id="31220"/>
    <lineage>
        <taxon>Eukaryota</taxon>
        <taxon>Metazoa</taxon>
        <taxon>Spiralia</taxon>
        <taxon>Lophotrochozoa</taxon>
        <taxon>Mollusca</taxon>
        <taxon>Gastropoda</taxon>
        <taxon>Caenogastropoda</taxon>
        <taxon>Littorinimorpha</taxon>
        <taxon>Littorinoidea</taxon>
        <taxon>Littorinidae</taxon>
        <taxon>Littorina</taxon>
    </lineage>
</organism>
<dbReference type="PANTHER" id="PTHR32026:SF10">
    <property type="entry name" value="METHYLTRANSFERASE-LIKE PROTEIN 24-RELATED"/>
    <property type="match status" value="1"/>
</dbReference>
<feature type="transmembrane region" description="Helical" evidence="1">
    <location>
        <begin position="9"/>
        <end position="27"/>
    </location>
</feature>
<proteinExistence type="predicted"/>
<evidence type="ECO:0000259" key="2">
    <source>
        <dbReference type="Pfam" id="PF13383"/>
    </source>
</evidence>
<dbReference type="InterPro" id="IPR026913">
    <property type="entry name" value="METTL24"/>
</dbReference>
<keyword evidence="1" id="KW-0472">Membrane</keyword>
<keyword evidence="1" id="KW-1133">Transmembrane helix</keyword>
<dbReference type="InterPro" id="IPR025714">
    <property type="entry name" value="Methyltranfer_dom"/>
</dbReference>
<keyword evidence="4" id="KW-1185">Reference proteome</keyword>
<name>A0AAN9AZQ7_9CAEN</name>
<dbReference type="Proteomes" id="UP001374579">
    <property type="component" value="Unassembled WGS sequence"/>
</dbReference>
<dbReference type="Pfam" id="PF13383">
    <property type="entry name" value="Methyltransf_22"/>
    <property type="match status" value="1"/>
</dbReference>
<gene>
    <name evidence="3" type="ORF">V1264_005529</name>
</gene>